<dbReference type="PROSITE" id="PS50076">
    <property type="entry name" value="DNAJ_2"/>
    <property type="match status" value="1"/>
</dbReference>
<dbReference type="OrthoDB" id="5771095at2"/>
<reference evidence="3 4" key="1">
    <citation type="submission" date="2012-11" db="EMBL/GenBank/DDBJ databases">
        <title>Genome assembly of Thiorhodococcus sp. AK35.</title>
        <authorList>
            <person name="Nupur N."/>
            <person name="Khatri I."/>
            <person name="Subramanian S."/>
            <person name="Pinnaka A."/>
        </authorList>
    </citation>
    <scope>NUCLEOTIDE SEQUENCE [LARGE SCALE GENOMIC DNA]</scope>
    <source>
        <strain evidence="3 4">AK35</strain>
    </source>
</reference>
<dbReference type="CDD" id="cd06257">
    <property type="entry name" value="DnaJ"/>
    <property type="match status" value="1"/>
</dbReference>
<protein>
    <submittedName>
        <fullName evidence="3">Heat shock protein DnaJ domain protein</fullName>
    </submittedName>
</protein>
<keyword evidence="1" id="KW-0143">Chaperone</keyword>
<gene>
    <name evidence="3" type="ORF">D779_1121</name>
</gene>
<evidence type="ECO:0000256" key="1">
    <source>
        <dbReference type="ARBA" id="ARBA00023186"/>
    </source>
</evidence>
<comment type="caution">
    <text evidence="3">The sequence shown here is derived from an EMBL/GenBank/DDBJ whole genome shotgun (WGS) entry which is preliminary data.</text>
</comment>
<dbReference type="RefSeq" id="WP_043751986.1">
    <property type="nucleotide sequence ID" value="NZ_AONC01000022.1"/>
</dbReference>
<dbReference type="EMBL" id="AONC01000022">
    <property type="protein sequence ID" value="EXJ15733.1"/>
    <property type="molecule type" value="Genomic_DNA"/>
</dbReference>
<evidence type="ECO:0000313" key="3">
    <source>
        <dbReference type="EMBL" id="EXJ15733.1"/>
    </source>
</evidence>
<evidence type="ECO:0000313" key="4">
    <source>
        <dbReference type="Proteomes" id="UP000019460"/>
    </source>
</evidence>
<accession>W9V828</accession>
<evidence type="ECO:0000259" key="2">
    <source>
        <dbReference type="PROSITE" id="PS50076"/>
    </source>
</evidence>
<dbReference type="Gene3D" id="1.10.287.110">
    <property type="entry name" value="DnaJ domain"/>
    <property type="match status" value="1"/>
</dbReference>
<dbReference type="eggNOG" id="COG0484">
    <property type="taxonomic scope" value="Bacteria"/>
</dbReference>
<dbReference type="AlphaFoldDB" id="W9V828"/>
<organism evidence="3 4">
    <name type="scientific">Imhoffiella purpurea</name>
    <dbReference type="NCBI Taxonomy" id="1249627"/>
    <lineage>
        <taxon>Bacteria</taxon>
        <taxon>Pseudomonadati</taxon>
        <taxon>Pseudomonadota</taxon>
        <taxon>Gammaproteobacteria</taxon>
        <taxon>Chromatiales</taxon>
        <taxon>Chromatiaceae</taxon>
        <taxon>Imhoffiella</taxon>
    </lineage>
</organism>
<sequence length="98" mass="11029">MRDPYLVLGVADDADDAQIERAYRQGIKTYPPERDPERFQALRAAYEALRTRRARLAHRLFDSSEPEPIDILDRAAPLGTPQRPSADLIAALLRGEDG</sequence>
<dbReference type="SMART" id="SM00271">
    <property type="entry name" value="DnaJ"/>
    <property type="match status" value="1"/>
</dbReference>
<name>W9V828_9GAMM</name>
<keyword evidence="3" id="KW-0346">Stress response</keyword>
<keyword evidence="4" id="KW-1185">Reference proteome</keyword>
<feature type="domain" description="J" evidence="2">
    <location>
        <begin position="3"/>
        <end position="65"/>
    </location>
</feature>
<dbReference type="Proteomes" id="UP000019460">
    <property type="component" value="Unassembled WGS sequence"/>
</dbReference>
<proteinExistence type="predicted"/>
<dbReference type="STRING" id="1249627.D779_1121"/>
<dbReference type="InterPro" id="IPR001623">
    <property type="entry name" value="DnaJ_domain"/>
</dbReference>
<dbReference type="SUPFAM" id="SSF46565">
    <property type="entry name" value="Chaperone J-domain"/>
    <property type="match status" value="1"/>
</dbReference>
<dbReference type="Pfam" id="PF00226">
    <property type="entry name" value="DnaJ"/>
    <property type="match status" value="1"/>
</dbReference>
<dbReference type="InterPro" id="IPR036869">
    <property type="entry name" value="J_dom_sf"/>
</dbReference>